<sequence>MKGIFSLVTAFLAAGAAAGPLRTKAAPVSQIECAGMSFTYESLAGYGRLAGNFVDKYGDTMSIGSGISITEWKPVEGGAFEATMFVLPDRGWNTEGTTAYQPRVHQLALTFTPTDAAVSAPNIEYRYRDTILLTDPAGNPVAGLDPNTVLEYPGFPAMPAAAFPGDGFGGEGPGGVRVALDSEGLVVDRVSDEEGFWISDEYGPFLYHFNKKGEMTKAVRPPNSLIPIRNGKEDFGSNNPPRFDPTLVPSPEDPTSGRANNQGFEGLTYAKDENALYTLLQSATINNGGTSDETSRYSTLLKYQLDKDGKNPTLAGEWTVPLPQYTATTGEKFTAAQSSILSLGKGRFMVIARDGDAGRGQSSTESIYRHVDVFSIAEATNFVGKYDGYTDAYAPGGVLDASIKPAEYCSFLDINNNSELAKFGLLNGGSDNNADGLLNEKWEGLSMVPAGREGEYYLFVSNDNDFITQDGHYNFGKYAYADESGFDLYSQMLVFKVKID</sequence>
<dbReference type="STRING" id="1076935.U4LQP7"/>
<dbReference type="InterPro" id="IPR027372">
    <property type="entry name" value="Phytase-like_dom"/>
</dbReference>
<feature type="chain" id="PRO_5004651821" description="Phytase-like domain-containing protein" evidence="2">
    <location>
        <begin position="19"/>
        <end position="500"/>
    </location>
</feature>
<evidence type="ECO:0000256" key="1">
    <source>
        <dbReference type="SAM" id="MobiDB-lite"/>
    </source>
</evidence>
<dbReference type="EMBL" id="HF936539">
    <property type="protein sequence ID" value="CCX34506.1"/>
    <property type="molecule type" value="Genomic_DNA"/>
</dbReference>
<proteinExistence type="predicted"/>
<evidence type="ECO:0000256" key="2">
    <source>
        <dbReference type="SAM" id="SignalP"/>
    </source>
</evidence>
<keyword evidence="2" id="KW-0732">Signal</keyword>
<feature type="region of interest" description="Disordered" evidence="1">
    <location>
        <begin position="222"/>
        <end position="256"/>
    </location>
</feature>
<dbReference type="AlphaFoldDB" id="U4LQP7"/>
<dbReference type="Proteomes" id="UP000018144">
    <property type="component" value="Unassembled WGS sequence"/>
</dbReference>
<dbReference type="PANTHER" id="PTHR37957:SF1">
    <property type="entry name" value="PHYTASE-LIKE DOMAIN-CONTAINING PROTEIN"/>
    <property type="match status" value="1"/>
</dbReference>
<dbReference type="PANTHER" id="PTHR37957">
    <property type="entry name" value="BLR7070 PROTEIN"/>
    <property type="match status" value="1"/>
</dbReference>
<protein>
    <recommendedName>
        <fullName evidence="3">Phytase-like domain-containing protein</fullName>
    </recommendedName>
</protein>
<gene>
    <name evidence="4" type="ORF">PCON_03770</name>
</gene>
<feature type="signal peptide" evidence="2">
    <location>
        <begin position="1"/>
        <end position="18"/>
    </location>
</feature>
<dbReference type="OMA" id="DYRPRLN"/>
<evidence type="ECO:0000313" key="5">
    <source>
        <dbReference type="Proteomes" id="UP000018144"/>
    </source>
</evidence>
<name>U4LQP7_PYROM</name>
<evidence type="ECO:0000259" key="3">
    <source>
        <dbReference type="Pfam" id="PF13449"/>
    </source>
</evidence>
<dbReference type="eggNOG" id="ENOG502QPYR">
    <property type="taxonomic scope" value="Eukaryota"/>
</dbReference>
<reference evidence="4 5" key="1">
    <citation type="journal article" date="2013" name="PLoS Genet.">
        <title>The genome and development-dependent transcriptomes of Pyronema confluens: a window into fungal evolution.</title>
        <authorList>
            <person name="Traeger S."/>
            <person name="Altegoer F."/>
            <person name="Freitag M."/>
            <person name="Gabaldon T."/>
            <person name="Kempken F."/>
            <person name="Kumar A."/>
            <person name="Marcet-Houben M."/>
            <person name="Poggeler S."/>
            <person name="Stajich J.E."/>
            <person name="Nowrousian M."/>
        </authorList>
    </citation>
    <scope>NUCLEOTIDE SEQUENCE [LARGE SCALE GENOMIC DNA]</scope>
    <source>
        <strain evidence="5">CBS 100304</strain>
        <tissue evidence="4">Vegetative mycelium</tissue>
    </source>
</reference>
<dbReference type="Pfam" id="PF13449">
    <property type="entry name" value="Phytase-like"/>
    <property type="match status" value="1"/>
</dbReference>
<keyword evidence="5" id="KW-1185">Reference proteome</keyword>
<accession>U4LQP7</accession>
<feature type="domain" description="Phytase-like" evidence="3">
    <location>
        <begin position="129"/>
        <end position="466"/>
    </location>
</feature>
<dbReference type="OrthoDB" id="425936at2759"/>
<organism evidence="4 5">
    <name type="scientific">Pyronema omphalodes (strain CBS 100304)</name>
    <name type="common">Pyronema confluens</name>
    <dbReference type="NCBI Taxonomy" id="1076935"/>
    <lineage>
        <taxon>Eukaryota</taxon>
        <taxon>Fungi</taxon>
        <taxon>Dikarya</taxon>
        <taxon>Ascomycota</taxon>
        <taxon>Pezizomycotina</taxon>
        <taxon>Pezizomycetes</taxon>
        <taxon>Pezizales</taxon>
        <taxon>Pyronemataceae</taxon>
        <taxon>Pyronema</taxon>
    </lineage>
</organism>
<evidence type="ECO:0000313" key="4">
    <source>
        <dbReference type="EMBL" id="CCX34506.1"/>
    </source>
</evidence>